<dbReference type="SUPFAM" id="SSF57196">
    <property type="entry name" value="EGF/Laminin"/>
    <property type="match status" value="1"/>
</dbReference>
<dbReference type="FunFam" id="2.60.40.60:FF:000157">
    <property type="entry name" value="Neural-cadherin"/>
    <property type="match status" value="1"/>
</dbReference>
<dbReference type="GO" id="GO:0045296">
    <property type="term" value="F:cadherin binding"/>
    <property type="evidence" value="ECO:0007669"/>
    <property type="project" value="TreeGrafter"/>
</dbReference>
<keyword evidence="11" id="KW-0325">Glycoprotein</keyword>
<dbReference type="CDD" id="cd00054">
    <property type="entry name" value="EGF_CA"/>
    <property type="match status" value="3"/>
</dbReference>
<evidence type="ECO:0000259" key="20">
    <source>
        <dbReference type="PROSITE" id="PS50026"/>
    </source>
</evidence>
<feature type="domain" description="Cadherin" evidence="21">
    <location>
        <begin position="1048"/>
        <end position="1162"/>
    </location>
</feature>
<dbReference type="SMART" id="SM00112">
    <property type="entry name" value="CA"/>
    <property type="match status" value="13"/>
</dbReference>
<evidence type="ECO:0000256" key="10">
    <source>
        <dbReference type="ARBA" id="ARBA00023157"/>
    </source>
</evidence>
<keyword evidence="8 17" id="KW-1133">Transmembrane helix</keyword>
<evidence type="ECO:0000256" key="9">
    <source>
        <dbReference type="ARBA" id="ARBA00023136"/>
    </source>
</evidence>
<dbReference type="Pfam" id="PF00028">
    <property type="entry name" value="Cadherin"/>
    <property type="match status" value="10"/>
</dbReference>
<dbReference type="SMART" id="SM00181">
    <property type="entry name" value="EGF"/>
    <property type="match status" value="4"/>
</dbReference>
<feature type="domain" description="Cadherin" evidence="21">
    <location>
        <begin position="1680"/>
        <end position="1794"/>
    </location>
</feature>
<feature type="signal peptide" evidence="18">
    <location>
        <begin position="1"/>
        <end position="28"/>
    </location>
</feature>
<dbReference type="InterPro" id="IPR001791">
    <property type="entry name" value="Laminin_G"/>
</dbReference>
<feature type="chain" id="PRO_5034692359" evidence="18">
    <location>
        <begin position="29"/>
        <end position="2792"/>
    </location>
</feature>
<feature type="domain" description="Cadherin" evidence="21">
    <location>
        <begin position="936"/>
        <end position="1047"/>
    </location>
</feature>
<feature type="disulfide bond" evidence="13">
    <location>
        <begin position="2064"/>
        <end position="2073"/>
    </location>
</feature>
<feature type="domain" description="Laminin G" evidence="19">
    <location>
        <begin position="2317"/>
        <end position="2494"/>
    </location>
</feature>
<evidence type="ECO:0000313" key="22">
    <source>
        <dbReference type="Ensembl" id="ENSLLEP00000025576.1"/>
    </source>
</evidence>
<dbReference type="GO" id="GO:0090251">
    <property type="term" value="P:protein localization involved in establishment of planar polarity"/>
    <property type="evidence" value="ECO:0007669"/>
    <property type="project" value="UniProtKB-ARBA"/>
</dbReference>
<dbReference type="PROSITE" id="PS00010">
    <property type="entry name" value="ASX_HYDROXYL"/>
    <property type="match status" value="1"/>
</dbReference>
<feature type="domain" description="Cadherin" evidence="21">
    <location>
        <begin position="738"/>
        <end position="835"/>
    </location>
</feature>
<evidence type="ECO:0000256" key="13">
    <source>
        <dbReference type="PROSITE-ProRule" id="PRU00076"/>
    </source>
</evidence>
<evidence type="ECO:0000256" key="14">
    <source>
        <dbReference type="RuleBase" id="RU003318"/>
    </source>
</evidence>
<dbReference type="PROSITE" id="PS01186">
    <property type="entry name" value="EGF_2"/>
    <property type="match status" value="3"/>
</dbReference>
<evidence type="ECO:0000256" key="3">
    <source>
        <dbReference type="ARBA" id="ARBA00022692"/>
    </source>
</evidence>
<dbReference type="FunFam" id="2.60.40.60:FF:000033">
    <property type="entry name" value="FAT atypical cadherin 1"/>
    <property type="match status" value="1"/>
</dbReference>
<dbReference type="FunFam" id="2.60.120.200:FF:000040">
    <property type="entry name" value="neural-cadherin isoform X1"/>
    <property type="match status" value="1"/>
</dbReference>
<dbReference type="InterPro" id="IPR013032">
    <property type="entry name" value="EGF-like_CS"/>
</dbReference>
<feature type="domain" description="Laminin G" evidence="19">
    <location>
        <begin position="2075"/>
        <end position="2272"/>
    </location>
</feature>
<keyword evidence="3 14" id="KW-0812">Transmembrane</keyword>
<feature type="domain" description="Cadherin" evidence="21">
    <location>
        <begin position="317"/>
        <end position="416"/>
    </location>
</feature>
<feature type="domain" description="Cadherin" evidence="21">
    <location>
        <begin position="620"/>
        <end position="726"/>
    </location>
</feature>
<dbReference type="FunFam" id="2.60.40.60:FF:000232">
    <property type="entry name" value="Neural-cadherin"/>
    <property type="match status" value="1"/>
</dbReference>
<dbReference type="InterPro" id="IPR027397">
    <property type="entry name" value="Catenin-bd_sf"/>
</dbReference>
<accession>A0A8C5PPG5</accession>
<evidence type="ECO:0000256" key="7">
    <source>
        <dbReference type="ARBA" id="ARBA00022889"/>
    </source>
</evidence>
<evidence type="ECO:0000256" key="11">
    <source>
        <dbReference type="ARBA" id="ARBA00023180"/>
    </source>
</evidence>
<feature type="region of interest" description="Disordered" evidence="16">
    <location>
        <begin position="76"/>
        <end position="99"/>
    </location>
</feature>
<evidence type="ECO:0000313" key="23">
    <source>
        <dbReference type="Proteomes" id="UP000694569"/>
    </source>
</evidence>
<dbReference type="Pfam" id="PF00008">
    <property type="entry name" value="EGF"/>
    <property type="match status" value="1"/>
</dbReference>
<dbReference type="Pfam" id="PF12661">
    <property type="entry name" value="hEGF"/>
    <property type="match status" value="1"/>
</dbReference>
<feature type="disulfide bond" evidence="13">
    <location>
        <begin position="2566"/>
        <end position="2575"/>
    </location>
</feature>
<dbReference type="CDD" id="cd00110">
    <property type="entry name" value="LamG"/>
    <property type="match status" value="2"/>
</dbReference>
<feature type="domain" description="Cadherin" evidence="21">
    <location>
        <begin position="1467"/>
        <end position="1574"/>
    </location>
</feature>
<dbReference type="FunFam" id="2.10.25.10:FF:000012">
    <property type="entry name" value="Delta-like protein"/>
    <property type="match status" value="1"/>
</dbReference>
<dbReference type="InterPro" id="IPR000742">
    <property type="entry name" value="EGF"/>
</dbReference>
<keyword evidence="4 18" id="KW-0732">Signal</keyword>
<dbReference type="Gene3D" id="2.10.25.10">
    <property type="entry name" value="Laminin"/>
    <property type="match status" value="3"/>
</dbReference>
<evidence type="ECO:0000259" key="19">
    <source>
        <dbReference type="PROSITE" id="PS50025"/>
    </source>
</evidence>
<dbReference type="Gene3D" id="2.60.120.200">
    <property type="match status" value="2"/>
</dbReference>
<keyword evidence="2 13" id="KW-0245">EGF-like domain</keyword>
<dbReference type="OrthoDB" id="26203at2759"/>
<proteinExistence type="predicted"/>
<feature type="compositionally biased region" description="Polar residues" evidence="16">
    <location>
        <begin position="78"/>
        <end position="88"/>
    </location>
</feature>
<keyword evidence="9 17" id="KW-0472">Membrane</keyword>
<dbReference type="InterPro" id="IPR000152">
    <property type="entry name" value="EGF-type_Asp/Asn_hydroxyl_site"/>
</dbReference>
<feature type="domain" description="Cadherin" evidence="21">
    <location>
        <begin position="1584"/>
        <end position="1680"/>
    </location>
</feature>
<evidence type="ECO:0000256" key="1">
    <source>
        <dbReference type="ARBA" id="ARBA00004251"/>
    </source>
</evidence>
<dbReference type="GO" id="GO:0005509">
    <property type="term" value="F:calcium ion binding"/>
    <property type="evidence" value="ECO:0007669"/>
    <property type="project" value="UniProtKB-UniRule"/>
</dbReference>
<reference evidence="22" key="1">
    <citation type="submission" date="2025-08" db="UniProtKB">
        <authorList>
            <consortium name="Ensembl"/>
        </authorList>
    </citation>
    <scope>IDENTIFICATION</scope>
</reference>
<dbReference type="Pfam" id="PF02210">
    <property type="entry name" value="Laminin_G_2"/>
    <property type="match status" value="2"/>
</dbReference>
<evidence type="ECO:0000256" key="18">
    <source>
        <dbReference type="SAM" id="SignalP"/>
    </source>
</evidence>
<dbReference type="SMART" id="SM00179">
    <property type="entry name" value="EGF_CA"/>
    <property type="match status" value="3"/>
</dbReference>
<dbReference type="PROSITE" id="PS50268">
    <property type="entry name" value="CADHERIN_2"/>
    <property type="match status" value="14"/>
</dbReference>
<dbReference type="FunFam" id="2.60.40.60:FF:000234">
    <property type="entry name" value="Si:dkey-22o22.2"/>
    <property type="match status" value="1"/>
</dbReference>
<dbReference type="PANTHER" id="PTHR24027">
    <property type="entry name" value="CADHERIN-23"/>
    <property type="match status" value="1"/>
</dbReference>
<dbReference type="FunFam" id="2.60.120.200:FF:000215">
    <property type="entry name" value="Si:dkey-22o22.2"/>
    <property type="match status" value="1"/>
</dbReference>
<feature type="domain" description="Cadherin" evidence="21">
    <location>
        <begin position="1163"/>
        <end position="1264"/>
    </location>
</feature>
<evidence type="ECO:0000256" key="15">
    <source>
        <dbReference type="RuleBase" id="RU004357"/>
    </source>
</evidence>
<dbReference type="FunFam" id="2.60.40.60:FF:000020">
    <property type="entry name" value="Dachsous cadherin-related 1b"/>
    <property type="match status" value="1"/>
</dbReference>
<dbReference type="Pfam" id="PF24811">
    <property type="entry name" value="Ig_Shg"/>
    <property type="match status" value="1"/>
</dbReference>
<dbReference type="FunFam" id="2.60.40.60:FF:000224">
    <property type="entry name" value="Si:dkey-22o22.2"/>
    <property type="match status" value="1"/>
</dbReference>
<dbReference type="CDD" id="cd11304">
    <property type="entry name" value="Cadherin_repeat"/>
    <property type="match status" value="12"/>
</dbReference>
<feature type="domain" description="Cadherin" evidence="21">
    <location>
        <begin position="836"/>
        <end position="935"/>
    </location>
</feature>
<dbReference type="InterPro" id="IPR056370">
    <property type="entry name" value="Shg-like_Ig-like"/>
</dbReference>
<feature type="disulfide bond" evidence="13">
    <location>
        <begin position="2304"/>
        <end position="2313"/>
    </location>
</feature>
<dbReference type="Pfam" id="PF01049">
    <property type="entry name" value="CADH_Y-type_LIR"/>
    <property type="match status" value="1"/>
</dbReference>
<dbReference type="InterPro" id="IPR020894">
    <property type="entry name" value="Cadherin_CS"/>
</dbReference>
<keyword evidence="23" id="KW-1185">Reference proteome</keyword>
<evidence type="ECO:0000256" key="8">
    <source>
        <dbReference type="ARBA" id="ARBA00022989"/>
    </source>
</evidence>
<dbReference type="FunFam" id="2.10.25.10:FF:001315">
    <property type="entry name" value="Uncharacterized protein"/>
    <property type="match status" value="1"/>
</dbReference>
<feature type="domain" description="Cadherin" evidence="21">
    <location>
        <begin position="1364"/>
        <end position="1466"/>
    </location>
</feature>
<dbReference type="SUPFAM" id="SSF49313">
    <property type="entry name" value="Cadherin-like"/>
    <property type="match status" value="14"/>
</dbReference>
<evidence type="ECO:0000256" key="12">
    <source>
        <dbReference type="PROSITE-ProRule" id="PRU00043"/>
    </source>
</evidence>
<protein>
    <submittedName>
        <fullName evidence="22">Uncharacterized protein</fullName>
    </submittedName>
</protein>
<dbReference type="Gene3D" id="2.60.40.60">
    <property type="entry name" value="Cadherins"/>
    <property type="match status" value="15"/>
</dbReference>
<dbReference type="InterPro" id="IPR013320">
    <property type="entry name" value="ConA-like_dom_sf"/>
</dbReference>
<dbReference type="Gene3D" id="4.10.900.10">
    <property type="entry name" value="TCF3-CBD (Catenin binding domain)"/>
    <property type="match status" value="1"/>
</dbReference>
<dbReference type="GO" id="GO:0008013">
    <property type="term" value="F:beta-catenin binding"/>
    <property type="evidence" value="ECO:0007669"/>
    <property type="project" value="TreeGrafter"/>
</dbReference>
<dbReference type="SUPFAM" id="SSF49899">
    <property type="entry name" value="Concanavalin A-like lectins/glucanases"/>
    <property type="match status" value="2"/>
</dbReference>
<dbReference type="PROSITE" id="PS00232">
    <property type="entry name" value="CADHERIN_1"/>
    <property type="match status" value="6"/>
</dbReference>
<dbReference type="PANTHER" id="PTHR24027:SF432">
    <property type="entry name" value="EGF-LIKE DOMAIN-CONTAINING PROTEIN"/>
    <property type="match status" value="1"/>
</dbReference>
<dbReference type="InterPro" id="IPR039808">
    <property type="entry name" value="Cadherin"/>
</dbReference>
<dbReference type="PROSITE" id="PS00022">
    <property type="entry name" value="EGF_1"/>
    <property type="match status" value="3"/>
</dbReference>
<evidence type="ECO:0000256" key="16">
    <source>
        <dbReference type="SAM" id="MobiDB-lite"/>
    </source>
</evidence>
<feature type="domain" description="Cadherin" evidence="21">
    <location>
        <begin position="1265"/>
        <end position="1352"/>
    </location>
</feature>
<organism evidence="22 23">
    <name type="scientific">Leptobrachium leishanense</name>
    <name type="common">Leishan spiny toad</name>
    <dbReference type="NCBI Taxonomy" id="445787"/>
    <lineage>
        <taxon>Eukaryota</taxon>
        <taxon>Metazoa</taxon>
        <taxon>Chordata</taxon>
        <taxon>Craniata</taxon>
        <taxon>Vertebrata</taxon>
        <taxon>Euteleostomi</taxon>
        <taxon>Amphibia</taxon>
        <taxon>Batrachia</taxon>
        <taxon>Anura</taxon>
        <taxon>Pelobatoidea</taxon>
        <taxon>Megophryidae</taxon>
        <taxon>Leptobrachium</taxon>
    </lineage>
</organism>
<dbReference type="InterPro" id="IPR001881">
    <property type="entry name" value="EGF-like_Ca-bd_dom"/>
</dbReference>
<evidence type="ECO:0000256" key="6">
    <source>
        <dbReference type="ARBA" id="ARBA00022837"/>
    </source>
</evidence>
<dbReference type="GO" id="GO:0016342">
    <property type="term" value="C:catenin complex"/>
    <property type="evidence" value="ECO:0007669"/>
    <property type="project" value="TreeGrafter"/>
</dbReference>
<evidence type="ECO:0000256" key="5">
    <source>
        <dbReference type="ARBA" id="ARBA00022737"/>
    </source>
</evidence>
<keyword evidence="5" id="KW-0677">Repeat</keyword>
<dbReference type="GO" id="GO:0016477">
    <property type="term" value="P:cell migration"/>
    <property type="evidence" value="ECO:0007669"/>
    <property type="project" value="TreeGrafter"/>
</dbReference>
<dbReference type="GO" id="GO:0016327">
    <property type="term" value="C:apicolateral plasma membrane"/>
    <property type="evidence" value="ECO:0007669"/>
    <property type="project" value="UniProtKB-ARBA"/>
</dbReference>
<feature type="domain" description="EGF-like" evidence="20">
    <location>
        <begin position="2275"/>
        <end position="2314"/>
    </location>
</feature>
<evidence type="ECO:0000256" key="2">
    <source>
        <dbReference type="ARBA" id="ARBA00022536"/>
    </source>
</evidence>
<keyword evidence="6 12" id="KW-0106">Calcium</keyword>
<dbReference type="GeneTree" id="ENSGT00940000164400"/>
<name>A0A8C5PPG5_9ANUR</name>
<evidence type="ECO:0000256" key="17">
    <source>
        <dbReference type="SAM" id="Phobius"/>
    </source>
</evidence>
<feature type="domain" description="Cadherin" evidence="21">
    <location>
        <begin position="417"/>
        <end position="517"/>
    </location>
</feature>
<dbReference type="PROSITE" id="PS50026">
    <property type="entry name" value="EGF_3"/>
    <property type="match status" value="3"/>
</dbReference>
<comment type="function">
    <text evidence="15">Cadherins are calcium-dependent cell adhesion proteins.</text>
</comment>
<dbReference type="SMART" id="SM00282">
    <property type="entry name" value="LamG"/>
    <property type="match status" value="2"/>
</dbReference>
<dbReference type="InterPro" id="IPR000233">
    <property type="entry name" value="Cadherin_Y-type_LIR"/>
</dbReference>
<feature type="transmembrane region" description="Helical" evidence="17">
    <location>
        <begin position="2593"/>
        <end position="2613"/>
    </location>
</feature>
<dbReference type="FunFam" id="2.60.40.60:FF:000125">
    <property type="entry name" value="Neural-cadherin"/>
    <property type="match status" value="1"/>
</dbReference>
<dbReference type="FunFam" id="2.60.40.60:FF:000299">
    <property type="entry name" value="Predicted protein"/>
    <property type="match status" value="1"/>
</dbReference>
<dbReference type="InterPro" id="IPR015919">
    <property type="entry name" value="Cadherin-like_sf"/>
</dbReference>
<dbReference type="PROSITE" id="PS50025">
    <property type="entry name" value="LAM_G_DOMAIN"/>
    <property type="match status" value="2"/>
</dbReference>
<evidence type="ECO:0000259" key="21">
    <source>
        <dbReference type="PROSITE" id="PS50268"/>
    </source>
</evidence>
<keyword evidence="7 14" id="KW-0130">Cell adhesion</keyword>
<keyword evidence="10 13" id="KW-1015">Disulfide bond</keyword>
<dbReference type="GO" id="GO:0007156">
    <property type="term" value="P:homophilic cell adhesion via plasma membrane adhesion molecules"/>
    <property type="evidence" value="ECO:0007669"/>
    <property type="project" value="InterPro"/>
</dbReference>
<sequence length="2792" mass="308506">MDQRKRIMDCRHLAFTFLLMPLPLLCLGQIPGLVLEPRVEDGGDRNANDQDDHNAYFPKVLDDHKVSLKRIMDDASRTRISSQASTSEQQRDGGSDGVSTRGQIVDLLYSSALTFSTSMVDLTPDDVLRPSKSSHLNGPLSSASFLGSSLSSPTPQGSPAQSRAYDLCFPSPCGPSTYPATLPSYSNPRPHKSSKLSPVFSFVHFSPAFHRSARSLKTQAISSSHTVRVPAGGALGETIFTVPDRRYRGKWFELSWPSDPPVRVESGSGRLFLTRRLQGGQTEVQVKVRGGGLFFDWYLSHITIVVPREEILEWAMYPFPYLARVNPDAPRGTFVYQLLAHCYNVESSAGRISYHVIEGGEQRFEVDKDTGIIRSTGLSLAWNKEYAITVQATDRHGEKSPCASVSILAGIRPPQFTNISYNLFVPESTKPGEKITVVEAMSFQSKPITYTLLANPSSLFDINQESGELILTHAVDYESEHHLYHMLVKAMEADSGLSSVTEAIVHITDDNDCNPEFLRSIYSQNNILEDIPVGSSLLQVTAQDCDSGSNSEISYFTQSLDFSITPQGVIQSNQRLDYERPNHLYEFVVIAIDNGNPSRTGTASVRLRMANINDEAPIFSQAVYNTFLSEEAGPSTLVAIVHAKDPDGDGVSYFIVEGNEDCNFDLDSQKGILRLRKTPPPRLTKPEYLINISAVDDNSSGGSSSLSGFTQVIVGINDVNNNKPIFTKCHQYSESTWVLENQAPGTFVLQVEASDTDFGLNGKVKYGIMQRDGVRPYFAIDAETGVITTTQSFDRETQREHTVSVTATDMGQEPLIGVCQITILIADVNDNDPKFENGRYQYFLREDTSVGTSFLRAAAVDDDQGVNATITYSMLSQLPEYIQINPSTGWVYVKHPISQISRIIQHIIATDGGNRSSSVELTVTITNAINRPPQWEQEQYWTSVPENITRDSKILTIKATSQLGDPRVTYNMEEGLVPETNYPIRFYLKSNRADGSVSVLVSEPLDYETRRFFTLKIRAQNVATFPLASFTTVYINVTDVNDNVPFFTSSAYEVTLPEGAESGTSIAQVLATDLDSDQHGKVHYVILKDINEDYLCFAIDPETGNIFTRASFDRERQASYLIEVQSQDSSESARSGMQGHPNTDTAYVRIFVGDVNDNAPRFPLQNYETSVEEDKDVGYVVMTVNADDEDEGANAKIRYQISNGNEKGIFDVVPEVGSIFLTQTLDYEQDAHFSLKLVASDGKWENHTLICINVINLNDEAPVFTQAEYHESVPEELADIPALVLQVSATDPDKEADQAAVRYSLHGQGANNEFQAMWRFLVLATDENGDGLTGFADVVVTVKDINDNAPAFLCTSDGCFTGYIQENSPADTTVMEMTALDLDDPKSERNAVLTYQIVQNVQNEIKMNFFAIHPANGSIYNVLGSLDREKEDKYLIVVEATDGGGLTGTGTATILVSDENDHAPVFTQKSYTVFIPENSGINNEVAIFYAQDEDEGENALVTFSIIDGDDDHKFFIETDKIEKRGILRLRKKVDYEKSHERLFNLTIKVEDMDFFTSTYCIIHVEDSNDHEPVFYPHFYEIDPLPEDVPIGAKVFQVSAVDLDSGLNGKLSYHILNSSDPGGHFTISNDGWIVVSGQLDRETSTRHCLVILATDMGEPALTGSATTVLSVNDVNDNAPEFEIQYSPMIWENSEYPHLVQINKTSTLLHAKDDDTVVNGPPFSFYLPSDMSVVNDFSLQDFHNGSAMITALRSFDREVHKVINLPVLIADSGNPPLTSTNTLTILIGDKNDHPHSSGHLDCVVYSYKGILPSLVLGKVLAPDLDDWENKIFFSGCFTSGLLTIKEGAMSGIYKLRVKVTDGVWPDVLSTVRIAVIDILEEAAHNAGSIRIRGMTAEEFIAQSPEDISKYEQMKKLFSEVIQVDSSNVHIFSLLSTAGLIGSTDIWFVISGPPYYPAEKINGLVASSREKIESSLGVQITNIGEYECENAKCSHKAGCVIARIYKNTPTMVRVPGVSFGSVTVLPRATCSCASREIQRLPCSSYLSNPCLNGGTCTDTGPEYRCECPVGFNGPDCQQTTHTFMGHGYAWFPPMTLCYESRISLDFLTEVSDGLLLFSGPMAASVHARLEDFIAIELQNGSPALIINHGSGTLFLQISTKQNVADRRWHTIQITSNGKKVKMSIDQCSGEVVNEGLRGTPGDRSSCEISGETPGSKRFLDVYHPLQLGGVKNPLPKLLPEINFTGFIGCIRNLRVDSKVYDLEQPLESLNSAPGCTMTDDMCRVSGSPPCGGHGICTSNLNSVKCDCHPGYSGENCKSVLQEWTFGRDSWIHYIVHPPMSLHLSYVQLMIRTRHSFSTLLSLVSKDRSSFLRLEVVDGQFAVRFNFGDREHLIKVLNLRIDHGQWTLLNLERYDNSFTLRIDGGGGEHEITSVMGKNWLFDVDLSSVFLGNIFPQQVDNDFQGCLRDVRLNGHVLPMDGESNGFGTAVSLHGVTTGCHSNACRNDPCQSPLYCIDLWRKHECRCPADKVEVTSNATGHKRCHPSPCTRWSCRNGGTCVAQSHQKYICQCKDGYKGRICESIEIRAGKSIGLSSGSILAISMCLLIFIALLVSYTVWSQWGSSKFRKGGVYHIPAERESWEDVRENVLNYNEEGGGEHDQNGYDINKLKRPLRVNLQQLCSTSSDLPPPRAHHGLKIHLKKLTTKSPEEIGATSSTDDRSQKCVSQIMATGDTGLRIHSGDVLHSYCMEGHGSTAGSLSSLDSSAVDEDMNYDYLSGWGSKFNWLKELYQASDGQA</sequence>
<feature type="domain" description="Cadherin" evidence="21">
    <location>
        <begin position="527"/>
        <end position="619"/>
    </location>
</feature>
<dbReference type="PRINTS" id="PR00205">
    <property type="entry name" value="CADHERIN"/>
</dbReference>
<dbReference type="FunFam" id="2.60.40.60:FF:000035">
    <property type="entry name" value="Protocadherin Fat 3"/>
    <property type="match status" value="1"/>
</dbReference>
<comment type="subcellular location">
    <subcellularLocation>
        <location evidence="1 14">Cell membrane</location>
        <topology evidence="1 14">Single-pass type I membrane protein</topology>
    </subcellularLocation>
</comment>
<feature type="domain" description="EGF-like" evidence="20">
    <location>
        <begin position="2035"/>
        <end position="2074"/>
    </location>
</feature>
<dbReference type="FunFam" id="2.60.40.60:FF:000024">
    <property type="entry name" value="FAT atypical cadherin 3"/>
    <property type="match status" value="1"/>
</dbReference>
<comment type="caution">
    <text evidence="13">Lacks conserved residue(s) required for the propagation of feature annotation.</text>
</comment>
<feature type="domain" description="EGF-like" evidence="20">
    <location>
        <begin position="2539"/>
        <end position="2576"/>
    </location>
</feature>
<evidence type="ECO:0000256" key="4">
    <source>
        <dbReference type="ARBA" id="ARBA00022729"/>
    </source>
</evidence>
<dbReference type="GO" id="GO:0035332">
    <property type="term" value="P:positive regulation of hippo signaling"/>
    <property type="evidence" value="ECO:0007669"/>
    <property type="project" value="UniProtKB-ARBA"/>
</dbReference>
<dbReference type="FunFam" id="2.60.40.60:FF:000196">
    <property type="entry name" value="Si:dkey-22o22.2"/>
    <property type="match status" value="1"/>
</dbReference>
<dbReference type="Ensembl" id="ENSLLET00000026554.1">
    <property type="protein sequence ID" value="ENSLLEP00000025576.1"/>
    <property type="gene ID" value="ENSLLEG00000015984.1"/>
</dbReference>
<reference evidence="22" key="2">
    <citation type="submission" date="2025-09" db="UniProtKB">
        <authorList>
            <consortium name="Ensembl"/>
        </authorList>
    </citation>
    <scope>IDENTIFICATION</scope>
</reference>
<dbReference type="Proteomes" id="UP000694569">
    <property type="component" value="Unplaced"/>
</dbReference>
<dbReference type="FunFam" id="2.60.40.60:FF:000136">
    <property type="entry name" value="Neural-cadherin"/>
    <property type="match status" value="1"/>
</dbReference>
<dbReference type="InterPro" id="IPR002126">
    <property type="entry name" value="Cadherin-like_dom"/>
</dbReference>